<evidence type="ECO:0000313" key="6">
    <source>
        <dbReference type="EMBL" id="MDO8107675.1"/>
    </source>
</evidence>
<keyword evidence="3 5" id="KW-0479">Metal-binding</keyword>
<keyword evidence="7" id="KW-1185">Reference proteome</keyword>
<feature type="binding site" evidence="5">
    <location>
        <position position="86"/>
    </location>
    <ligand>
        <name>Zn(2+)</name>
        <dbReference type="ChEBI" id="CHEBI:29105"/>
    </ligand>
</feature>
<evidence type="ECO:0000256" key="4">
    <source>
        <dbReference type="ARBA" id="ARBA00022833"/>
    </source>
</evidence>
<comment type="caution">
    <text evidence="6">The sequence shown here is derived from an EMBL/GenBank/DDBJ whole genome shotgun (WGS) entry which is preliminary data.</text>
</comment>
<dbReference type="InterPro" id="IPR020538">
    <property type="entry name" value="Hydgase_Ni_incorp_HypA/HybF_CS"/>
</dbReference>
<dbReference type="EMBL" id="JAUQYP010000001">
    <property type="protein sequence ID" value="MDO8107675.1"/>
    <property type="molecule type" value="Genomic_DNA"/>
</dbReference>
<evidence type="ECO:0000256" key="5">
    <source>
        <dbReference type="HAMAP-Rule" id="MF_00213"/>
    </source>
</evidence>
<feature type="binding site" evidence="5">
    <location>
        <position position="2"/>
    </location>
    <ligand>
        <name>Ni(2+)</name>
        <dbReference type="ChEBI" id="CHEBI:49786"/>
    </ligand>
</feature>
<evidence type="ECO:0000313" key="7">
    <source>
        <dbReference type="Proteomes" id="UP001232536"/>
    </source>
</evidence>
<evidence type="ECO:0000256" key="3">
    <source>
        <dbReference type="ARBA" id="ARBA00022723"/>
    </source>
</evidence>
<dbReference type="RefSeq" id="WP_304601290.1">
    <property type="nucleotide sequence ID" value="NZ_JAUQYO010000001.1"/>
</dbReference>
<dbReference type="HAMAP" id="MF_00213">
    <property type="entry name" value="HypA_HybF"/>
    <property type="match status" value="1"/>
</dbReference>
<accession>A0ABT9D9T8</accession>
<keyword evidence="2 5" id="KW-0533">Nickel</keyword>
<organism evidence="6 7">
    <name type="scientific">Actinotalea lenta</name>
    <dbReference type="NCBI Taxonomy" id="3064654"/>
    <lineage>
        <taxon>Bacteria</taxon>
        <taxon>Bacillati</taxon>
        <taxon>Actinomycetota</taxon>
        <taxon>Actinomycetes</taxon>
        <taxon>Micrococcales</taxon>
        <taxon>Cellulomonadaceae</taxon>
        <taxon>Actinotalea</taxon>
    </lineage>
</organism>
<evidence type="ECO:0000256" key="2">
    <source>
        <dbReference type="ARBA" id="ARBA00022596"/>
    </source>
</evidence>
<name>A0ABT9D9T8_9CELL</name>
<keyword evidence="4 5" id="KW-0862">Zinc</keyword>
<comment type="function">
    <text evidence="5">Involved in the maturation of [NiFe] hydrogenases. Required for nickel insertion into the metal center of the hydrogenase.</text>
</comment>
<sequence>MHELSITQDVVRTVVEHTEGRTVTGVRLRIGVLAGIVPDAVRFCFDLATQGTTLEGAWLEVTDEPGRGRCRTCGNEFDMPDLLPRCPCGSTDAEVVAGRSLVVTSVEVV</sequence>
<feature type="binding site" evidence="5">
    <location>
        <position position="73"/>
    </location>
    <ligand>
        <name>Zn(2+)</name>
        <dbReference type="ChEBI" id="CHEBI:29105"/>
    </ligand>
</feature>
<dbReference type="InterPro" id="IPR000688">
    <property type="entry name" value="HypA/HybF"/>
</dbReference>
<dbReference type="PANTHER" id="PTHR34535:SF3">
    <property type="entry name" value="HYDROGENASE MATURATION FACTOR HYPA"/>
    <property type="match status" value="1"/>
</dbReference>
<dbReference type="Pfam" id="PF01155">
    <property type="entry name" value="HypA"/>
    <property type="match status" value="1"/>
</dbReference>
<dbReference type="Proteomes" id="UP001232536">
    <property type="component" value="Unassembled WGS sequence"/>
</dbReference>
<evidence type="ECO:0000256" key="1">
    <source>
        <dbReference type="ARBA" id="ARBA00010748"/>
    </source>
</evidence>
<reference evidence="6 7" key="1">
    <citation type="submission" date="2023-07" db="EMBL/GenBank/DDBJ databases">
        <title>Description of novel actinomycetes strains, isolated from tidal flat sediment.</title>
        <authorList>
            <person name="Lu C."/>
        </authorList>
    </citation>
    <scope>NUCLEOTIDE SEQUENCE [LARGE SCALE GENOMIC DNA]</scope>
    <source>
        <strain evidence="6 7">SYSU T00b441</strain>
    </source>
</reference>
<proteinExistence type="inferred from homology"/>
<dbReference type="PROSITE" id="PS01249">
    <property type="entry name" value="HYPA"/>
    <property type="match status" value="1"/>
</dbReference>
<dbReference type="PANTHER" id="PTHR34535">
    <property type="entry name" value="HYDROGENASE MATURATION FACTOR HYPA"/>
    <property type="match status" value="1"/>
</dbReference>
<dbReference type="PIRSF" id="PIRSF004761">
    <property type="entry name" value="Hydrgn_mat_HypA"/>
    <property type="match status" value="1"/>
</dbReference>
<comment type="similarity">
    <text evidence="1 5">Belongs to the HypA/HybF family.</text>
</comment>
<feature type="binding site" evidence="5">
    <location>
        <position position="88"/>
    </location>
    <ligand>
        <name>Zn(2+)</name>
        <dbReference type="ChEBI" id="CHEBI:29105"/>
    </ligand>
</feature>
<feature type="binding site" evidence="5">
    <location>
        <position position="70"/>
    </location>
    <ligand>
        <name>Zn(2+)</name>
        <dbReference type="ChEBI" id="CHEBI:29105"/>
    </ligand>
</feature>
<protein>
    <recommendedName>
        <fullName evidence="5">Hydrogenase maturation factor HypA</fullName>
    </recommendedName>
</protein>
<dbReference type="Gene3D" id="3.30.2320.80">
    <property type="match status" value="1"/>
</dbReference>
<gene>
    <name evidence="5" type="primary">hypA</name>
    <name evidence="6" type="ORF">Q6348_10755</name>
</gene>